<dbReference type="AlphaFoldDB" id="A0A9X0AU20"/>
<protein>
    <submittedName>
        <fullName evidence="1">Uncharacterized protein</fullName>
    </submittedName>
</protein>
<organism evidence="1 2">
    <name type="scientific">Sclerotinia nivalis</name>
    <dbReference type="NCBI Taxonomy" id="352851"/>
    <lineage>
        <taxon>Eukaryota</taxon>
        <taxon>Fungi</taxon>
        <taxon>Dikarya</taxon>
        <taxon>Ascomycota</taxon>
        <taxon>Pezizomycotina</taxon>
        <taxon>Leotiomycetes</taxon>
        <taxon>Helotiales</taxon>
        <taxon>Sclerotiniaceae</taxon>
        <taxon>Sclerotinia</taxon>
    </lineage>
</organism>
<dbReference type="EMBL" id="JAPEIS010000004">
    <property type="protein sequence ID" value="KAJ8067183.1"/>
    <property type="molecule type" value="Genomic_DNA"/>
</dbReference>
<name>A0A9X0AU20_9HELO</name>
<sequence>MERDTTDPNDRWYTLPGVPNEAIGLLVLGYGDTSVQVDDTFVLEYVGGWWEAVKEKTNGDASLYGGDAAAKASKESIQNTAVKVAKDVGLILVTGGGNLHSADTIATTVDKEEHITVSIFKPSDIKADKIKHIGMVHIYIDATTRKYSGYVVVKKNGTILPKTWPSIFAWQNAQTKKA</sequence>
<keyword evidence="2" id="KW-1185">Reference proteome</keyword>
<evidence type="ECO:0000313" key="2">
    <source>
        <dbReference type="Proteomes" id="UP001152300"/>
    </source>
</evidence>
<proteinExistence type="predicted"/>
<reference evidence="1" key="1">
    <citation type="submission" date="2022-11" db="EMBL/GenBank/DDBJ databases">
        <title>Genome Resource of Sclerotinia nivalis Strain SnTB1, a Plant Pathogen Isolated from American Ginseng.</title>
        <authorList>
            <person name="Fan S."/>
        </authorList>
    </citation>
    <scope>NUCLEOTIDE SEQUENCE</scope>
    <source>
        <strain evidence="1">SnTB1</strain>
    </source>
</reference>
<evidence type="ECO:0000313" key="1">
    <source>
        <dbReference type="EMBL" id="KAJ8067183.1"/>
    </source>
</evidence>
<accession>A0A9X0AU20</accession>
<comment type="caution">
    <text evidence="1">The sequence shown here is derived from an EMBL/GenBank/DDBJ whole genome shotgun (WGS) entry which is preliminary data.</text>
</comment>
<gene>
    <name evidence="1" type="ORF">OCU04_004547</name>
</gene>
<dbReference type="Proteomes" id="UP001152300">
    <property type="component" value="Unassembled WGS sequence"/>
</dbReference>